<evidence type="ECO:0008006" key="4">
    <source>
        <dbReference type="Google" id="ProtNLM"/>
    </source>
</evidence>
<feature type="transmembrane region" description="Helical" evidence="1">
    <location>
        <begin position="25"/>
        <end position="48"/>
    </location>
</feature>
<keyword evidence="3" id="KW-1185">Reference proteome</keyword>
<dbReference type="RefSeq" id="WP_343884993.1">
    <property type="nucleotide sequence ID" value="NZ_BAAAKI010000004.1"/>
</dbReference>
<feature type="transmembrane region" description="Helical" evidence="1">
    <location>
        <begin position="60"/>
        <end position="82"/>
    </location>
</feature>
<gene>
    <name evidence="2" type="ORF">ACFP57_05130</name>
</gene>
<evidence type="ECO:0000313" key="2">
    <source>
        <dbReference type="EMBL" id="MFC6396370.1"/>
    </source>
</evidence>
<keyword evidence="1" id="KW-1133">Transmembrane helix</keyword>
<keyword evidence="1" id="KW-0812">Transmembrane</keyword>
<reference evidence="3" key="1">
    <citation type="journal article" date="2019" name="Int. J. Syst. Evol. Microbiol.">
        <title>The Global Catalogue of Microorganisms (GCM) 10K type strain sequencing project: providing services to taxonomists for standard genome sequencing and annotation.</title>
        <authorList>
            <consortium name="The Broad Institute Genomics Platform"/>
            <consortium name="The Broad Institute Genome Sequencing Center for Infectious Disease"/>
            <person name="Wu L."/>
            <person name="Ma J."/>
        </authorList>
    </citation>
    <scope>NUCLEOTIDE SEQUENCE [LARGE SCALE GENOMIC DNA]</scope>
    <source>
        <strain evidence="3">CGMCC 1.15277</strain>
    </source>
</reference>
<dbReference type="EMBL" id="JBHSUA010000009">
    <property type="protein sequence ID" value="MFC6396370.1"/>
    <property type="molecule type" value="Genomic_DNA"/>
</dbReference>
<dbReference type="Proteomes" id="UP001596266">
    <property type="component" value="Unassembled WGS sequence"/>
</dbReference>
<comment type="caution">
    <text evidence="2">The sequence shown here is derived from an EMBL/GenBank/DDBJ whole genome shotgun (WGS) entry which is preliminary data.</text>
</comment>
<protein>
    <recommendedName>
        <fullName evidence="4">Transmembrane protein</fullName>
    </recommendedName>
</protein>
<keyword evidence="1" id="KW-0472">Membrane</keyword>
<organism evidence="2 3">
    <name type="scientific">Luteococcus sanguinis</name>
    <dbReference type="NCBI Taxonomy" id="174038"/>
    <lineage>
        <taxon>Bacteria</taxon>
        <taxon>Bacillati</taxon>
        <taxon>Actinomycetota</taxon>
        <taxon>Actinomycetes</taxon>
        <taxon>Propionibacteriales</taxon>
        <taxon>Propionibacteriaceae</taxon>
        <taxon>Luteococcus</taxon>
    </lineage>
</organism>
<feature type="transmembrane region" description="Helical" evidence="1">
    <location>
        <begin position="107"/>
        <end position="127"/>
    </location>
</feature>
<evidence type="ECO:0000256" key="1">
    <source>
        <dbReference type="SAM" id="Phobius"/>
    </source>
</evidence>
<name>A0ABW1X1F2_9ACTN</name>
<feature type="transmembrane region" description="Helical" evidence="1">
    <location>
        <begin position="139"/>
        <end position="159"/>
    </location>
</feature>
<accession>A0ABW1X1F2</accession>
<evidence type="ECO:0000313" key="3">
    <source>
        <dbReference type="Proteomes" id="UP001596266"/>
    </source>
</evidence>
<proteinExistence type="predicted"/>
<sequence>MEAQPTQNGHPQPCGQPVVAERTAALLRLLGAGLLASILSLLCFLMTSRTLLRVGDQSRLWPTAVNICATVAVLVSLLQWWVWHQAQREWLGVKDVALAGWIAPSRATAWVAAVAGILGCIAAAQLVRTTAPAEHAHWWALTGGIFLVLGVAFGCLHPIKGAGPRGVLPRVISRNLDPRRATRLSDADADTLVLRRGPTS</sequence>